<evidence type="ECO:0000313" key="1">
    <source>
        <dbReference type="EMBL" id="CAI5767312.1"/>
    </source>
</evidence>
<sequence length="220" mass="24008">MMLALQSHGFLINKEKSCLEPSQQLIHLEAKLDTVKGLVALSPECTNKIRAAASLLKSTKEIDIKHLSIILSLCISASQITPIAYNGFCFLINVLKLPPLVRLPMRWWAAESNIQNGIPIHDPENCDHHRCQFSGLGSSLSRSLCTEVLVTTKSEALDKLVGAKSYQVGDVSFCTSTMCCCTQTIPPQNHTFAGRVGQDRFLCKKNHCSSSTGGGGEEHP</sequence>
<evidence type="ECO:0000313" key="2">
    <source>
        <dbReference type="Proteomes" id="UP001178461"/>
    </source>
</evidence>
<dbReference type="AlphaFoldDB" id="A0AA35JWA5"/>
<name>A0AA35JWA5_9SAUR</name>
<proteinExistence type="predicted"/>
<keyword evidence="2" id="KW-1185">Reference proteome</keyword>
<accession>A0AA35JWA5</accession>
<dbReference type="Proteomes" id="UP001178461">
    <property type="component" value="Chromosome 2"/>
</dbReference>
<dbReference type="EMBL" id="OX395127">
    <property type="protein sequence ID" value="CAI5767312.1"/>
    <property type="molecule type" value="Genomic_DNA"/>
</dbReference>
<reference evidence="1" key="1">
    <citation type="submission" date="2022-12" db="EMBL/GenBank/DDBJ databases">
        <authorList>
            <person name="Alioto T."/>
            <person name="Alioto T."/>
            <person name="Gomez Garrido J."/>
        </authorList>
    </citation>
    <scope>NUCLEOTIDE SEQUENCE</scope>
</reference>
<organism evidence="1 2">
    <name type="scientific">Podarcis lilfordi</name>
    <name type="common">Lilford's wall lizard</name>
    <dbReference type="NCBI Taxonomy" id="74358"/>
    <lineage>
        <taxon>Eukaryota</taxon>
        <taxon>Metazoa</taxon>
        <taxon>Chordata</taxon>
        <taxon>Craniata</taxon>
        <taxon>Vertebrata</taxon>
        <taxon>Euteleostomi</taxon>
        <taxon>Lepidosauria</taxon>
        <taxon>Squamata</taxon>
        <taxon>Bifurcata</taxon>
        <taxon>Unidentata</taxon>
        <taxon>Episquamata</taxon>
        <taxon>Laterata</taxon>
        <taxon>Lacertibaenia</taxon>
        <taxon>Lacertidae</taxon>
        <taxon>Podarcis</taxon>
    </lineage>
</organism>
<protein>
    <submittedName>
        <fullName evidence="1">Uncharacterized protein</fullName>
    </submittedName>
</protein>
<gene>
    <name evidence="1" type="ORF">PODLI_1B010603</name>
</gene>